<organism evidence="2 3">
    <name type="scientific">Carpediemonas membranifera</name>
    <dbReference type="NCBI Taxonomy" id="201153"/>
    <lineage>
        <taxon>Eukaryota</taxon>
        <taxon>Metamonada</taxon>
        <taxon>Carpediemonas-like organisms</taxon>
        <taxon>Carpediemonas</taxon>
    </lineage>
</organism>
<dbReference type="SUPFAM" id="SSF52799">
    <property type="entry name" value="(Phosphotyrosine protein) phosphatases II"/>
    <property type="match status" value="1"/>
</dbReference>
<keyword evidence="3" id="KW-1185">Reference proteome</keyword>
<evidence type="ECO:0000259" key="1">
    <source>
        <dbReference type="PROSITE" id="PS50056"/>
    </source>
</evidence>
<protein>
    <submittedName>
        <fullName evidence="2">Protein tyrosine phosphatase type IVA 2</fullName>
    </submittedName>
</protein>
<evidence type="ECO:0000313" key="2">
    <source>
        <dbReference type="EMBL" id="KAG9393260.1"/>
    </source>
</evidence>
<dbReference type="PANTHER" id="PTHR23339">
    <property type="entry name" value="TYROSINE SPECIFIC PROTEIN PHOSPHATASE AND DUAL SPECIFICITY PROTEIN PHOSPHATASE"/>
    <property type="match status" value="1"/>
</dbReference>
<dbReference type="InterPro" id="IPR000387">
    <property type="entry name" value="Tyr_Pase_dom"/>
</dbReference>
<dbReference type="InterPro" id="IPR050561">
    <property type="entry name" value="PTP"/>
</dbReference>
<evidence type="ECO:0000313" key="3">
    <source>
        <dbReference type="Proteomes" id="UP000717585"/>
    </source>
</evidence>
<dbReference type="Proteomes" id="UP000717585">
    <property type="component" value="Unassembled WGS sequence"/>
</dbReference>
<dbReference type="SMART" id="SM00404">
    <property type="entry name" value="PTPc_motif"/>
    <property type="match status" value="1"/>
</dbReference>
<reference evidence="2" key="1">
    <citation type="submission" date="2021-05" db="EMBL/GenBank/DDBJ databases">
        <title>A free-living protist that lacks canonical eukaryotic 1 DNA replication and segregation systems.</title>
        <authorList>
            <person name="Salas-Leiva D.E."/>
            <person name="Tromer E.C."/>
            <person name="Curtis B.A."/>
            <person name="Jerlstrom-Hultqvist J."/>
            <person name="Kolisko M."/>
            <person name="Yi Z."/>
            <person name="Salas-Leiva J.S."/>
            <person name="Gallot-Lavallee L."/>
            <person name="Kops G.J.P.L."/>
            <person name="Archibald J.M."/>
            <person name="Simpson A.G.B."/>
            <person name="Roger A.J."/>
        </authorList>
    </citation>
    <scope>NUCLEOTIDE SEQUENCE</scope>
    <source>
        <strain evidence="2">BICM</strain>
    </source>
</reference>
<dbReference type="AlphaFoldDB" id="A0A8J6AV40"/>
<gene>
    <name evidence="2" type="ORF">J8273_3393</name>
</gene>
<dbReference type="InterPro" id="IPR003595">
    <property type="entry name" value="Tyr_Pase_cat"/>
</dbReference>
<dbReference type="EMBL" id="JAHDYR010000025">
    <property type="protein sequence ID" value="KAG9393260.1"/>
    <property type="molecule type" value="Genomic_DNA"/>
</dbReference>
<dbReference type="InterPro" id="IPR029021">
    <property type="entry name" value="Prot-tyrosine_phosphatase-like"/>
</dbReference>
<sequence length="162" mass="17829">MSGASLIEKNKVAFLIVECPQDENTEQYLELFKQHDVQRMISIVSGYNKQPFENAGISINDLLFDDGSAPPREILAEFMEIVHDHFKGTSPGPIAIHCQSGLGRAPVLVAVALIESGISAFDACTFIRKIRRGCFNNNQIKFLYGYKPGSYKPKSSGGCIAM</sequence>
<feature type="domain" description="Tyrosine specific protein phosphatases" evidence="1">
    <location>
        <begin position="76"/>
        <end position="142"/>
    </location>
</feature>
<dbReference type="Gene3D" id="3.90.190.10">
    <property type="entry name" value="Protein tyrosine phosphatase superfamily"/>
    <property type="match status" value="1"/>
</dbReference>
<dbReference type="OrthoDB" id="5632at2759"/>
<dbReference type="Pfam" id="PF22785">
    <property type="entry name" value="Tc-R-P"/>
    <property type="match status" value="1"/>
</dbReference>
<dbReference type="PROSITE" id="PS50056">
    <property type="entry name" value="TYR_PHOSPHATASE_2"/>
    <property type="match status" value="1"/>
</dbReference>
<comment type="caution">
    <text evidence="2">The sequence shown here is derived from an EMBL/GenBank/DDBJ whole genome shotgun (WGS) entry which is preliminary data.</text>
</comment>
<name>A0A8J6AV40_9EUKA</name>
<proteinExistence type="predicted"/>
<accession>A0A8J6AV40</accession>